<feature type="compositionally biased region" description="Low complexity" evidence="7">
    <location>
        <begin position="414"/>
        <end position="459"/>
    </location>
</feature>
<dbReference type="GO" id="GO:0020037">
    <property type="term" value="F:heme binding"/>
    <property type="evidence" value="ECO:0007669"/>
    <property type="project" value="InterPro"/>
</dbReference>
<dbReference type="STRING" id="1855383.SAMN05216548_10617"/>
<dbReference type="InterPro" id="IPR002327">
    <property type="entry name" value="Cyt_c_1A/1B"/>
</dbReference>
<dbReference type="PROSITE" id="PS51007">
    <property type="entry name" value="CYTC"/>
    <property type="match status" value="2"/>
</dbReference>
<feature type="region of interest" description="Disordered" evidence="7">
    <location>
        <begin position="351"/>
        <end position="473"/>
    </location>
</feature>
<feature type="domain" description="Cytochrome c" evidence="8">
    <location>
        <begin position="245"/>
        <end position="348"/>
    </location>
</feature>
<name>A0A1H9HEU1_9HYPH</name>
<accession>A0A1H9HEU1</accession>
<evidence type="ECO:0000256" key="6">
    <source>
        <dbReference type="PROSITE-ProRule" id="PRU00433"/>
    </source>
</evidence>
<keyword evidence="2 6" id="KW-0349">Heme</keyword>
<evidence type="ECO:0000313" key="10">
    <source>
        <dbReference type="Proteomes" id="UP000199647"/>
    </source>
</evidence>
<feature type="domain" description="Cytochrome c" evidence="8">
    <location>
        <begin position="69"/>
        <end position="172"/>
    </location>
</feature>
<dbReference type="PRINTS" id="PR00604">
    <property type="entry name" value="CYTCHRMECIAB"/>
</dbReference>
<dbReference type="EMBL" id="FOFG01000006">
    <property type="protein sequence ID" value="SEQ60782.1"/>
    <property type="molecule type" value="Genomic_DNA"/>
</dbReference>
<reference evidence="9 10" key="1">
    <citation type="submission" date="2016-10" db="EMBL/GenBank/DDBJ databases">
        <authorList>
            <person name="de Groot N.N."/>
        </authorList>
    </citation>
    <scope>NUCLEOTIDE SEQUENCE [LARGE SCALE GENOMIC DNA]</scope>
    <source>
        <strain evidence="9 10">A52C2</strain>
    </source>
</reference>
<proteinExistence type="predicted"/>
<dbReference type="GO" id="GO:0009055">
    <property type="term" value="F:electron transfer activity"/>
    <property type="evidence" value="ECO:0007669"/>
    <property type="project" value="InterPro"/>
</dbReference>
<feature type="compositionally biased region" description="Gly residues" evidence="7">
    <location>
        <begin position="224"/>
        <end position="236"/>
    </location>
</feature>
<feature type="compositionally biased region" description="Low complexity" evidence="7">
    <location>
        <begin position="365"/>
        <end position="407"/>
    </location>
</feature>
<dbReference type="SUPFAM" id="SSF46626">
    <property type="entry name" value="Cytochrome c"/>
    <property type="match status" value="2"/>
</dbReference>
<feature type="region of interest" description="Disordered" evidence="7">
    <location>
        <begin position="173"/>
        <end position="245"/>
    </location>
</feature>
<dbReference type="PANTHER" id="PTHR11961">
    <property type="entry name" value="CYTOCHROME C"/>
    <property type="match status" value="1"/>
</dbReference>
<keyword evidence="10" id="KW-1185">Reference proteome</keyword>
<evidence type="ECO:0000313" key="9">
    <source>
        <dbReference type="EMBL" id="SEQ60782.1"/>
    </source>
</evidence>
<dbReference type="AlphaFoldDB" id="A0A1H9HEU1"/>
<evidence type="ECO:0000256" key="1">
    <source>
        <dbReference type="ARBA" id="ARBA00022448"/>
    </source>
</evidence>
<keyword evidence="3 6" id="KW-0479">Metal-binding</keyword>
<protein>
    <submittedName>
        <fullName evidence="9">Cytochrome c2</fullName>
    </submittedName>
</protein>
<organism evidence="9 10">
    <name type="scientific">Faunimonas pinastri</name>
    <dbReference type="NCBI Taxonomy" id="1855383"/>
    <lineage>
        <taxon>Bacteria</taxon>
        <taxon>Pseudomonadati</taxon>
        <taxon>Pseudomonadota</taxon>
        <taxon>Alphaproteobacteria</taxon>
        <taxon>Hyphomicrobiales</taxon>
        <taxon>Afifellaceae</taxon>
        <taxon>Faunimonas</taxon>
    </lineage>
</organism>
<dbReference type="GO" id="GO:0046872">
    <property type="term" value="F:metal ion binding"/>
    <property type="evidence" value="ECO:0007669"/>
    <property type="project" value="UniProtKB-KW"/>
</dbReference>
<dbReference type="Pfam" id="PF00034">
    <property type="entry name" value="Cytochrom_C"/>
    <property type="match status" value="1"/>
</dbReference>
<evidence type="ECO:0000256" key="2">
    <source>
        <dbReference type="ARBA" id="ARBA00022617"/>
    </source>
</evidence>
<sequence length="473" mass="46645">MDTFELNKIAGAVLFTLLIAFGLHSLSDIIFNSPEPAVPGYSIVVAETSGGGAPAPVAEPPIEAILASADPKAGEATAKKCQACHDLSKGGVNKTGPHLYGVVNRPIASIANFQYSDAMKAFAAGGKTWTYDNLYHFIHDPRGDVAGTKMTFAGLPSPQDRANVIAYLRSLSDDPAPLPAPPAQNAAAPAAGAPATASQQQTAAANAPASANGTQSPNTAGQTGSAGGAPGSGSGGDFATLVGQMNPADGQSKARICQTCHSLEKNGPNKIGPHLWGVIGRKVASADGFAYSDAMKKFAAGDKVWSFDELDHFLENPRAHVPGTKMTYAGIPQEADRAKVVAYLRTLADTPVPLPTVDSKPGPAPAANRGPAPAANVAPTQAAPAPAVPAGSGAQGGTAAPAAAPAAGSGGDTSAGPAAGSNNAAAPASGSTDAGNSSASGDSANPAGQGNNLGATNSGGNAGTGTPSMPAPQ</sequence>
<evidence type="ECO:0000259" key="8">
    <source>
        <dbReference type="PROSITE" id="PS51007"/>
    </source>
</evidence>
<feature type="compositionally biased region" description="Low complexity" evidence="7">
    <location>
        <begin position="183"/>
        <end position="223"/>
    </location>
</feature>
<dbReference type="InterPro" id="IPR036909">
    <property type="entry name" value="Cyt_c-like_dom_sf"/>
</dbReference>
<evidence type="ECO:0000256" key="4">
    <source>
        <dbReference type="ARBA" id="ARBA00022982"/>
    </source>
</evidence>
<dbReference type="Gene3D" id="1.10.760.10">
    <property type="entry name" value="Cytochrome c-like domain"/>
    <property type="match status" value="2"/>
</dbReference>
<dbReference type="OrthoDB" id="9805828at2"/>
<keyword evidence="5 6" id="KW-0408">Iron</keyword>
<dbReference type="RefSeq" id="WP_092496395.1">
    <property type="nucleotide sequence ID" value="NZ_FOFG01000006.1"/>
</dbReference>
<dbReference type="InterPro" id="IPR009056">
    <property type="entry name" value="Cyt_c-like_dom"/>
</dbReference>
<keyword evidence="4" id="KW-0249">Electron transport</keyword>
<dbReference type="Proteomes" id="UP000199647">
    <property type="component" value="Unassembled WGS sequence"/>
</dbReference>
<evidence type="ECO:0000256" key="5">
    <source>
        <dbReference type="ARBA" id="ARBA00023004"/>
    </source>
</evidence>
<evidence type="ECO:0000256" key="3">
    <source>
        <dbReference type="ARBA" id="ARBA00022723"/>
    </source>
</evidence>
<gene>
    <name evidence="9" type="ORF">SAMN05216548_10617</name>
</gene>
<keyword evidence="1" id="KW-0813">Transport</keyword>
<evidence type="ECO:0000256" key="7">
    <source>
        <dbReference type="SAM" id="MobiDB-lite"/>
    </source>
</evidence>